<reference evidence="1" key="2">
    <citation type="submission" date="2020-07" db="EMBL/GenBank/DDBJ databases">
        <authorList>
            <person name="Vera ALvarez R."/>
            <person name="Arias-Moreno D.M."/>
            <person name="Jimenez-Jacinto V."/>
            <person name="Jimenez-Bremont J.F."/>
            <person name="Swaminathan K."/>
            <person name="Moose S.P."/>
            <person name="Guerrero-Gonzalez M.L."/>
            <person name="Marino-Ramirez L."/>
            <person name="Landsman D."/>
            <person name="Rodriguez-Kessler M."/>
            <person name="Delgado-Sanchez P."/>
        </authorList>
    </citation>
    <scope>NUCLEOTIDE SEQUENCE</scope>
    <source>
        <tissue evidence="1">Cladode</tissue>
    </source>
</reference>
<dbReference type="AlphaFoldDB" id="A0A7C9FG39"/>
<name>A0A7C9FG39_OPUST</name>
<proteinExistence type="predicted"/>
<accession>A0A7C9FG39</accession>
<dbReference type="EMBL" id="GISG01284404">
    <property type="protein sequence ID" value="MBA4679748.1"/>
    <property type="molecule type" value="Transcribed_RNA"/>
</dbReference>
<reference evidence="1" key="1">
    <citation type="journal article" date="2013" name="J. Plant Res.">
        <title>Effect of fungi and light on seed germination of three Opuntia species from semiarid lands of central Mexico.</title>
        <authorList>
            <person name="Delgado-Sanchez P."/>
            <person name="Jimenez-Bremont J.F."/>
            <person name="Guerrero-Gonzalez Mde L."/>
            <person name="Flores J."/>
        </authorList>
    </citation>
    <scope>NUCLEOTIDE SEQUENCE</scope>
    <source>
        <tissue evidence="1">Cladode</tissue>
    </source>
</reference>
<sequence length="123" mass="13903">MILNKELASHQIRGLIIKVPPKVTSQSLHLLFYCFLGSLFWQNGGNTSKHLSGALATSGNFHKFLLIFTVKDPMEGQAKASQSFRLIITHTFYLLHLDVKFLGFERKSKENTSNKLGGEPWIK</sequence>
<organism evidence="1">
    <name type="scientific">Opuntia streptacantha</name>
    <name type="common">Prickly pear cactus</name>
    <name type="synonym">Opuntia cardona</name>
    <dbReference type="NCBI Taxonomy" id="393608"/>
    <lineage>
        <taxon>Eukaryota</taxon>
        <taxon>Viridiplantae</taxon>
        <taxon>Streptophyta</taxon>
        <taxon>Embryophyta</taxon>
        <taxon>Tracheophyta</taxon>
        <taxon>Spermatophyta</taxon>
        <taxon>Magnoliopsida</taxon>
        <taxon>eudicotyledons</taxon>
        <taxon>Gunneridae</taxon>
        <taxon>Pentapetalae</taxon>
        <taxon>Caryophyllales</taxon>
        <taxon>Cactineae</taxon>
        <taxon>Cactaceae</taxon>
        <taxon>Opuntioideae</taxon>
        <taxon>Opuntia</taxon>
    </lineage>
</organism>
<protein>
    <submittedName>
        <fullName evidence="1">Uncharacterized protein</fullName>
    </submittedName>
</protein>
<evidence type="ECO:0000313" key="1">
    <source>
        <dbReference type="EMBL" id="MBA4679748.1"/>
    </source>
</evidence>